<accession>A0A157STJ2</accession>
<keyword evidence="2" id="KW-1185">Reference proteome</keyword>
<dbReference type="EC" id="3.1.1.-" evidence="1"/>
<keyword evidence="1" id="KW-0378">Hydrolase</keyword>
<dbReference type="Gene3D" id="3.40.710.10">
    <property type="entry name" value="DD-peptidase/beta-lactamase superfamily"/>
    <property type="match status" value="2"/>
</dbReference>
<organism evidence="1 2">
    <name type="scientific">Bordetella ansorpii</name>
    <dbReference type="NCBI Taxonomy" id="288768"/>
    <lineage>
        <taxon>Bacteria</taxon>
        <taxon>Pseudomonadati</taxon>
        <taxon>Pseudomonadota</taxon>
        <taxon>Betaproteobacteria</taxon>
        <taxon>Burkholderiales</taxon>
        <taxon>Alcaligenaceae</taxon>
        <taxon>Bordetella</taxon>
    </lineage>
</organism>
<dbReference type="SUPFAM" id="SSF56601">
    <property type="entry name" value="beta-lactamase/transpeptidase-like"/>
    <property type="match status" value="1"/>
</dbReference>
<dbReference type="InterPro" id="IPR012338">
    <property type="entry name" value="Beta-lactam/transpept-like"/>
</dbReference>
<dbReference type="PANTHER" id="PTHR43283:SF3">
    <property type="entry name" value="BETA-LACTAMASE FAMILY PROTEIN (AFU_ORTHOLOGUE AFUA_5G07500)"/>
    <property type="match status" value="1"/>
</dbReference>
<gene>
    <name evidence="1" type="primary">estB_2</name>
    <name evidence="1" type="ORF">SAMEA3906486_04759</name>
</gene>
<protein>
    <submittedName>
        <fullName evidence="1">Esterase estB</fullName>
        <ecNumber evidence="1">3.1.1.-</ecNumber>
    </submittedName>
</protein>
<dbReference type="PANTHER" id="PTHR43283">
    <property type="entry name" value="BETA-LACTAMASE-RELATED"/>
    <property type="match status" value="1"/>
</dbReference>
<dbReference type="AlphaFoldDB" id="A0A157STJ2"/>
<dbReference type="STRING" id="288768.SAMEA3906486_04759"/>
<evidence type="ECO:0000313" key="2">
    <source>
        <dbReference type="Proteomes" id="UP000076848"/>
    </source>
</evidence>
<dbReference type="EMBL" id="FKIF01000009">
    <property type="protein sequence ID" value="SAI73644.1"/>
    <property type="molecule type" value="Genomic_DNA"/>
</dbReference>
<name>A0A157STJ2_9BORD</name>
<dbReference type="GO" id="GO:0016787">
    <property type="term" value="F:hydrolase activity"/>
    <property type="evidence" value="ECO:0007669"/>
    <property type="project" value="UniProtKB-KW"/>
</dbReference>
<dbReference type="Proteomes" id="UP000076848">
    <property type="component" value="Unassembled WGS sequence"/>
</dbReference>
<sequence>MSAAALRSHGAPAPSIISPRRHAAVQQALDDRRLVGAVVLAGISDGMAASGISLQENLRRLAGAPPLYAPGSSWGYSLAEGQTVPALDNTAGFGLGFSVVRDPAQAASPESAGAWRWGGAHGHSWFVDRARGLSVVAFTNTLCEGMSGGLVTDLRDAVYAEREDAQ</sequence>
<dbReference type="InterPro" id="IPR050789">
    <property type="entry name" value="Diverse_Enzym_Activities"/>
</dbReference>
<evidence type="ECO:0000313" key="1">
    <source>
        <dbReference type="EMBL" id="SAI73644.1"/>
    </source>
</evidence>
<proteinExistence type="predicted"/>
<reference evidence="1 2" key="1">
    <citation type="submission" date="2016-04" db="EMBL/GenBank/DDBJ databases">
        <authorList>
            <consortium name="Pathogen Informatics"/>
        </authorList>
    </citation>
    <scope>NUCLEOTIDE SEQUENCE [LARGE SCALE GENOMIC DNA]</scope>
    <source>
        <strain evidence="1 2">H050680373</strain>
    </source>
</reference>